<evidence type="ECO:0000313" key="3">
    <source>
        <dbReference type="Proteomes" id="UP000003416"/>
    </source>
</evidence>
<keyword evidence="1" id="KW-0472">Membrane</keyword>
<dbReference type="Proteomes" id="UP000003416">
    <property type="component" value="Unassembled WGS sequence"/>
</dbReference>
<sequence length="66" mass="7508">MTILLQIILMVDFVYQIITVAFYCVEVTILKSMETLTTGGKLEQALEKLVDFGMDNTDISHHTFHS</sequence>
<accession>F3PTM9</accession>
<protein>
    <submittedName>
        <fullName evidence="2">Uncharacterized protein</fullName>
    </submittedName>
</protein>
<dbReference type="HOGENOM" id="CLU_2822057_0_0_10"/>
<name>F3PTM9_9BACE</name>
<dbReference type="EMBL" id="AFBN01000037">
    <property type="protein sequence ID" value="EGF56677.1"/>
    <property type="molecule type" value="Genomic_DNA"/>
</dbReference>
<dbReference type="AlphaFoldDB" id="F3PTM9"/>
<keyword evidence="1" id="KW-0812">Transmembrane</keyword>
<keyword evidence="3" id="KW-1185">Reference proteome</keyword>
<proteinExistence type="predicted"/>
<keyword evidence="1" id="KW-1133">Transmembrane helix</keyword>
<dbReference type="STRING" id="763034.HMPREF9446_02097"/>
<evidence type="ECO:0000256" key="1">
    <source>
        <dbReference type="SAM" id="Phobius"/>
    </source>
</evidence>
<comment type="caution">
    <text evidence="2">The sequence shown here is derived from an EMBL/GenBank/DDBJ whole genome shotgun (WGS) entry which is preliminary data.</text>
</comment>
<evidence type="ECO:0000313" key="2">
    <source>
        <dbReference type="EMBL" id="EGF56677.1"/>
    </source>
</evidence>
<feature type="transmembrane region" description="Helical" evidence="1">
    <location>
        <begin position="6"/>
        <end position="25"/>
    </location>
</feature>
<reference evidence="2 3" key="1">
    <citation type="submission" date="2011-02" db="EMBL/GenBank/DDBJ databases">
        <authorList>
            <person name="Weinstock G."/>
            <person name="Sodergren E."/>
            <person name="Clifton S."/>
            <person name="Fulton L."/>
            <person name="Fulton B."/>
            <person name="Courtney L."/>
            <person name="Fronick C."/>
            <person name="Harrison M."/>
            <person name="Strong C."/>
            <person name="Farmer C."/>
            <person name="Delahaunty K."/>
            <person name="Markovic C."/>
            <person name="Hall O."/>
            <person name="Minx P."/>
            <person name="Tomlinson C."/>
            <person name="Mitreva M."/>
            <person name="Hou S."/>
            <person name="Chen J."/>
            <person name="Wollam A."/>
            <person name="Pepin K.H."/>
            <person name="Johnson M."/>
            <person name="Bhonagiri V."/>
            <person name="Zhang X."/>
            <person name="Suruliraj S."/>
            <person name="Warren W."/>
            <person name="Chinwalla A."/>
            <person name="Mardis E.R."/>
            <person name="Wilson R.K."/>
        </authorList>
    </citation>
    <scope>NUCLEOTIDE SEQUENCE [LARGE SCALE GENOMIC DNA]</scope>
    <source>
        <strain evidence="2 3">YIT 12057</strain>
    </source>
</reference>
<organism evidence="2 3">
    <name type="scientific">Bacteroides fluxus YIT 12057</name>
    <dbReference type="NCBI Taxonomy" id="763034"/>
    <lineage>
        <taxon>Bacteria</taxon>
        <taxon>Pseudomonadati</taxon>
        <taxon>Bacteroidota</taxon>
        <taxon>Bacteroidia</taxon>
        <taxon>Bacteroidales</taxon>
        <taxon>Bacteroidaceae</taxon>
        <taxon>Bacteroides</taxon>
    </lineage>
</organism>
<gene>
    <name evidence="2" type="ORF">HMPREF9446_02097</name>
</gene>